<organism evidence="2 3">
    <name type="scientific">Acrobeloides nanus</name>
    <dbReference type="NCBI Taxonomy" id="290746"/>
    <lineage>
        <taxon>Eukaryota</taxon>
        <taxon>Metazoa</taxon>
        <taxon>Ecdysozoa</taxon>
        <taxon>Nematoda</taxon>
        <taxon>Chromadorea</taxon>
        <taxon>Rhabditida</taxon>
        <taxon>Tylenchina</taxon>
        <taxon>Cephalobomorpha</taxon>
        <taxon>Cephaloboidea</taxon>
        <taxon>Cephalobidae</taxon>
        <taxon>Acrobeloides</taxon>
    </lineage>
</organism>
<name>A0A914CNL6_9BILA</name>
<dbReference type="PANTHER" id="PTHR31751:SF42">
    <property type="entry name" value="PROTEIN CBG10204"/>
    <property type="match status" value="1"/>
</dbReference>
<feature type="compositionally biased region" description="Acidic residues" evidence="1">
    <location>
        <begin position="169"/>
        <end position="187"/>
    </location>
</feature>
<sequence length="216" mass="24961">MTRLAMPRKTTFYQNLSNSLFPAIDDIYEKSYKAVNEIITSRDPPTIHLAGDGRYDSRGYSAEFCTYSLLDVDSKLIVEQVTLKKSDEKCPSNELESRALQAGLNHLQQDIGLDIESLTTDQHTRIIKLMREKFGSIDHRFDGWHQIKNLEKHWRKLLKNALLFRSEQPDFDNDSDESEDGEYMQTEEDIHNPTEGNDSPDEDFTDSEDFSESDND</sequence>
<dbReference type="AlphaFoldDB" id="A0A914CNL6"/>
<reference evidence="3" key="1">
    <citation type="submission" date="2022-11" db="UniProtKB">
        <authorList>
            <consortium name="WormBaseParasite"/>
        </authorList>
    </citation>
    <scope>IDENTIFICATION</scope>
</reference>
<feature type="compositionally biased region" description="Acidic residues" evidence="1">
    <location>
        <begin position="198"/>
        <end position="216"/>
    </location>
</feature>
<dbReference type="WBParaSite" id="ACRNAN_scaffold12796.g22056.t1">
    <property type="protein sequence ID" value="ACRNAN_scaffold12796.g22056.t1"/>
    <property type="gene ID" value="ACRNAN_scaffold12796.g22056"/>
</dbReference>
<keyword evidence="2" id="KW-1185">Reference proteome</keyword>
<evidence type="ECO:0000313" key="2">
    <source>
        <dbReference type="Proteomes" id="UP000887540"/>
    </source>
</evidence>
<feature type="region of interest" description="Disordered" evidence="1">
    <location>
        <begin position="168"/>
        <end position="216"/>
    </location>
</feature>
<protein>
    <submittedName>
        <fullName evidence="3">Uncharacterized protein</fullName>
    </submittedName>
</protein>
<accession>A0A914CNL6</accession>
<dbReference type="Proteomes" id="UP000887540">
    <property type="component" value="Unplaced"/>
</dbReference>
<evidence type="ECO:0000256" key="1">
    <source>
        <dbReference type="SAM" id="MobiDB-lite"/>
    </source>
</evidence>
<proteinExistence type="predicted"/>
<evidence type="ECO:0000313" key="3">
    <source>
        <dbReference type="WBParaSite" id="ACRNAN_scaffold12796.g22056.t1"/>
    </source>
</evidence>
<dbReference type="PANTHER" id="PTHR31751">
    <property type="entry name" value="SI:CH211-108C17.2-RELATED-RELATED"/>
    <property type="match status" value="1"/>
</dbReference>